<dbReference type="EMBL" id="QXDC01000002">
    <property type="protein sequence ID" value="RIA46817.1"/>
    <property type="molecule type" value="Genomic_DNA"/>
</dbReference>
<comment type="caution">
    <text evidence="2">The sequence shown here is derived from an EMBL/GenBank/DDBJ whole genome shotgun (WGS) entry which is preliminary data.</text>
</comment>
<organism evidence="2 3">
    <name type="scientific">Hephaestia caeni</name>
    <dbReference type="NCBI Taxonomy" id="645617"/>
    <lineage>
        <taxon>Bacteria</taxon>
        <taxon>Pseudomonadati</taxon>
        <taxon>Pseudomonadota</taxon>
        <taxon>Alphaproteobacteria</taxon>
        <taxon>Sphingomonadales</taxon>
        <taxon>Sphingomonadaceae</taxon>
        <taxon>Hephaestia</taxon>
    </lineage>
</organism>
<protein>
    <recommendedName>
        <fullName evidence="1">Bacterial dipeptidyl-peptidase SH3 domain-containing protein</fullName>
    </recommendedName>
</protein>
<reference evidence="2 3" key="1">
    <citation type="submission" date="2018-08" db="EMBL/GenBank/DDBJ databases">
        <title>Genomic Encyclopedia of Type Strains, Phase IV (KMG-IV): sequencing the most valuable type-strain genomes for metagenomic binning, comparative biology and taxonomic classification.</title>
        <authorList>
            <person name="Goeker M."/>
        </authorList>
    </citation>
    <scope>NUCLEOTIDE SEQUENCE [LARGE SCALE GENOMIC DNA]</scope>
    <source>
        <strain evidence="2 3">DSM 25527</strain>
    </source>
</reference>
<dbReference type="Pfam" id="PF18348">
    <property type="entry name" value="SH3_16"/>
    <property type="match status" value="1"/>
</dbReference>
<feature type="domain" description="Bacterial dipeptidyl-peptidase SH3" evidence="1">
    <location>
        <begin position="42"/>
        <end position="90"/>
    </location>
</feature>
<proteinExistence type="predicted"/>
<sequence length="99" mass="10609">MALDPRTHAARRDLADIRLAEYVFAPHYVEPLARIVLRDGVLRESPAADAAIVTHVKAGEAFDLLDTVGETMWGIATQQGLVGYIKAEAIGAGPQEAQA</sequence>
<accession>A0A397PI39</accession>
<evidence type="ECO:0000313" key="2">
    <source>
        <dbReference type="EMBL" id="RIA46817.1"/>
    </source>
</evidence>
<dbReference type="AlphaFoldDB" id="A0A397PI39"/>
<dbReference type="OrthoDB" id="9813368at2"/>
<dbReference type="RefSeq" id="WP_119034872.1">
    <property type="nucleotide sequence ID" value="NZ_QXDC01000002.1"/>
</dbReference>
<dbReference type="InterPro" id="IPR041382">
    <property type="entry name" value="SH3_16"/>
</dbReference>
<evidence type="ECO:0000313" key="3">
    <source>
        <dbReference type="Proteomes" id="UP000266568"/>
    </source>
</evidence>
<dbReference type="Proteomes" id="UP000266568">
    <property type="component" value="Unassembled WGS sequence"/>
</dbReference>
<name>A0A397PI39_9SPHN</name>
<keyword evidence="3" id="KW-1185">Reference proteome</keyword>
<evidence type="ECO:0000259" key="1">
    <source>
        <dbReference type="Pfam" id="PF18348"/>
    </source>
</evidence>
<gene>
    <name evidence="2" type="ORF">DFR49_1377</name>
</gene>